<reference evidence="3" key="1">
    <citation type="journal article" date="2019" name="Sci. Rep.">
        <title>Draft genome of Tanacetum cinerariifolium, the natural source of mosquito coil.</title>
        <authorList>
            <person name="Yamashiro T."/>
            <person name="Shiraishi A."/>
            <person name="Satake H."/>
            <person name="Nakayama K."/>
        </authorList>
    </citation>
    <scope>NUCLEOTIDE SEQUENCE</scope>
</reference>
<feature type="domain" description="Reverse transcriptase Ty1/copia-type" evidence="2">
    <location>
        <begin position="238"/>
        <end position="311"/>
    </location>
</feature>
<feature type="region of interest" description="Disordered" evidence="1">
    <location>
        <begin position="471"/>
        <end position="553"/>
    </location>
</feature>
<feature type="domain" description="Reverse transcriptase Ty1/copia-type" evidence="2">
    <location>
        <begin position="173"/>
        <end position="237"/>
    </location>
</feature>
<sequence length="553" mass="62466">PGPQLLALRTLSSRLVPNPPLPTPYVPPTKKDWDMLFQPMFDEYFNTPPSVASPVFAVAALVPIDLTGLPSSTLVDQDTPSPSTSQTTQALQSPVSSLNVLEEFHDIEVANQNNDPFFGVLIQEPTFKESSLRDVIPTNVHSANQPPEHLKALKEFRWIEAMQEELNKFERLKVWELVPRPDCVMLTTLKWIFKVKLDELGGVLKNKAWLVARGYRQEEGIEFEESFALVARLEAIYDIISASTDPSLCETFSKITCSKFKMSIMDKMSFSLGLQVSQSPRGIFLNQSKYALEIIKKYGMKTNDPVDTPMVDKSKMDANLQGKEVDPTHYHRMIGSLMYLTAKSYQMFQKYSTGLLPPKKNRGKGSQGKKTADTPEAAVDVSEESDFEPARKRISSRRVIKKKVSIFADDNIIPEPDVALKLGKSKSLTESTEEEVARQVHATHEMIKLKGVLTLTLEKQLVADTMQALKESKKISRKQPNTRGSSKGTDNDDEEEKNDHNDDKSIDLEKTDDEETNDEFMHSEEYVQDDDDETVYDEEQVNDNEDEEMTNAK</sequence>
<dbReference type="EMBL" id="BKCJ010180644">
    <property type="protein sequence ID" value="GEY46273.1"/>
    <property type="molecule type" value="Genomic_DNA"/>
</dbReference>
<dbReference type="InterPro" id="IPR013103">
    <property type="entry name" value="RVT_2"/>
</dbReference>
<dbReference type="AlphaFoldDB" id="A0A699HKX7"/>
<evidence type="ECO:0000256" key="1">
    <source>
        <dbReference type="SAM" id="MobiDB-lite"/>
    </source>
</evidence>
<accession>A0A699HKX7</accession>
<dbReference type="Pfam" id="PF07727">
    <property type="entry name" value="RVT_2"/>
    <property type="match status" value="2"/>
</dbReference>
<feature type="non-terminal residue" evidence="3">
    <location>
        <position position="1"/>
    </location>
</feature>
<comment type="caution">
    <text evidence="3">The sequence shown here is derived from an EMBL/GenBank/DDBJ whole genome shotgun (WGS) entry which is preliminary data.</text>
</comment>
<proteinExistence type="predicted"/>
<feature type="compositionally biased region" description="Acidic residues" evidence="1">
    <location>
        <begin position="526"/>
        <end position="553"/>
    </location>
</feature>
<feature type="region of interest" description="Disordered" evidence="1">
    <location>
        <begin position="356"/>
        <end position="390"/>
    </location>
</feature>
<evidence type="ECO:0000259" key="2">
    <source>
        <dbReference type="Pfam" id="PF07727"/>
    </source>
</evidence>
<gene>
    <name evidence="3" type="ORF">Tci_418247</name>
</gene>
<evidence type="ECO:0000313" key="3">
    <source>
        <dbReference type="EMBL" id="GEY46273.1"/>
    </source>
</evidence>
<name>A0A699HKX7_TANCI</name>
<feature type="compositionally biased region" description="Basic and acidic residues" evidence="1">
    <location>
        <begin position="497"/>
        <end position="509"/>
    </location>
</feature>
<feature type="compositionally biased region" description="Polar residues" evidence="1">
    <location>
        <begin position="478"/>
        <end position="488"/>
    </location>
</feature>
<protein>
    <recommendedName>
        <fullName evidence="2">Reverse transcriptase Ty1/copia-type domain-containing protein</fullName>
    </recommendedName>
</protein>
<organism evidence="3">
    <name type="scientific">Tanacetum cinerariifolium</name>
    <name type="common">Dalmatian daisy</name>
    <name type="synonym">Chrysanthemum cinerariifolium</name>
    <dbReference type="NCBI Taxonomy" id="118510"/>
    <lineage>
        <taxon>Eukaryota</taxon>
        <taxon>Viridiplantae</taxon>
        <taxon>Streptophyta</taxon>
        <taxon>Embryophyta</taxon>
        <taxon>Tracheophyta</taxon>
        <taxon>Spermatophyta</taxon>
        <taxon>Magnoliopsida</taxon>
        <taxon>eudicotyledons</taxon>
        <taxon>Gunneridae</taxon>
        <taxon>Pentapetalae</taxon>
        <taxon>asterids</taxon>
        <taxon>campanulids</taxon>
        <taxon>Asterales</taxon>
        <taxon>Asteraceae</taxon>
        <taxon>Asteroideae</taxon>
        <taxon>Anthemideae</taxon>
        <taxon>Anthemidinae</taxon>
        <taxon>Tanacetum</taxon>
    </lineage>
</organism>